<feature type="active site" description="Proton donor" evidence="4">
    <location>
        <position position="75"/>
    </location>
</feature>
<keyword evidence="3" id="KW-0560">Oxidoreductase</keyword>
<reference evidence="8" key="1">
    <citation type="submission" date="2021-01" db="EMBL/GenBank/DDBJ databases">
        <authorList>
            <consortium name="Aspergillus puulaauensis MK2 genome sequencing consortium"/>
            <person name="Kazuki M."/>
            <person name="Futagami T."/>
        </authorList>
    </citation>
    <scope>NUCLEOTIDE SEQUENCE</scope>
    <source>
        <strain evidence="8">MK2</strain>
    </source>
</reference>
<dbReference type="GO" id="GO:0016616">
    <property type="term" value="F:oxidoreductase activity, acting on the CH-OH group of donors, NAD or NADP as acceptor"/>
    <property type="evidence" value="ECO:0007669"/>
    <property type="project" value="UniProtKB-ARBA"/>
</dbReference>
<name>A0A7R8AKQ7_9EURO</name>
<dbReference type="AlphaFoldDB" id="A0A7R8AKQ7"/>
<gene>
    <name evidence="8" type="ORF">APUU_21185A</name>
</gene>
<dbReference type="InterPro" id="IPR020471">
    <property type="entry name" value="AKR"/>
</dbReference>
<dbReference type="Pfam" id="PF00248">
    <property type="entry name" value="Aldo_ket_red"/>
    <property type="match status" value="1"/>
</dbReference>
<dbReference type="OrthoDB" id="416253at2759"/>
<feature type="domain" description="NADP-dependent oxidoreductase" evidence="7">
    <location>
        <begin position="48"/>
        <end position="319"/>
    </location>
</feature>
<accession>A0A7R8AKQ7</accession>
<dbReference type="CDD" id="cd19071">
    <property type="entry name" value="AKR_AKR1-5-like"/>
    <property type="match status" value="1"/>
</dbReference>
<evidence type="ECO:0000256" key="4">
    <source>
        <dbReference type="PIRSR" id="PIRSR000097-1"/>
    </source>
</evidence>
<dbReference type="PANTHER" id="PTHR43827">
    <property type="entry name" value="2,5-DIKETO-D-GLUCONIC ACID REDUCTASE"/>
    <property type="match status" value="1"/>
</dbReference>
<evidence type="ECO:0000256" key="1">
    <source>
        <dbReference type="ARBA" id="ARBA00007905"/>
    </source>
</evidence>
<evidence type="ECO:0000256" key="6">
    <source>
        <dbReference type="PIRSR" id="PIRSR000097-3"/>
    </source>
</evidence>
<dbReference type="InterPro" id="IPR036812">
    <property type="entry name" value="NAD(P)_OxRdtase_dom_sf"/>
</dbReference>
<dbReference type="RefSeq" id="XP_041552947.1">
    <property type="nucleotide sequence ID" value="XM_041699909.1"/>
</dbReference>
<proteinExistence type="inferred from homology"/>
<evidence type="ECO:0000313" key="9">
    <source>
        <dbReference type="Proteomes" id="UP000654913"/>
    </source>
</evidence>
<sequence length="342" mass="38320">MNARYLLRRIPQVNRPGSITFRRISNYAGKAFTLNTGAKIPAIGCGTFQDEERQEGAVSEALKVGVRLIDTARVYDTEQFIGNAIKKSGIPRSEIFVTTKLWCNSFHPDDVEIALDDSLRDLQTGYVDLFLLHYPCTFARGEDRFPKGEDGLMIMGETSYVDTWRALQEIMKRTGKVKAIGVSNFSQDEVENLIKAGMAPAVHQMEVHPFLSQKAFTQWHITQGIHVQQFSPLGNQNSFYRDIDWSNGQANRGRLLGEPVLAEIGNKYSKSPAQVALAWGVNHGRSVIPKSTIPWQIKQNIASDFALEVEDMVKIDALNANLRFNTPGGPYRWPLYKGLDGV</sequence>
<dbReference type="InterPro" id="IPR023210">
    <property type="entry name" value="NADP_OxRdtase_dom"/>
</dbReference>
<evidence type="ECO:0000256" key="3">
    <source>
        <dbReference type="ARBA" id="ARBA00023002"/>
    </source>
</evidence>
<dbReference type="Gene3D" id="3.20.20.100">
    <property type="entry name" value="NADP-dependent oxidoreductase domain"/>
    <property type="match status" value="1"/>
</dbReference>
<reference evidence="8" key="2">
    <citation type="submission" date="2021-02" db="EMBL/GenBank/DDBJ databases">
        <title>Aspergillus puulaauensis MK2 genome sequence.</title>
        <authorList>
            <person name="Futagami T."/>
            <person name="Mori K."/>
            <person name="Kadooka C."/>
            <person name="Tanaka T."/>
        </authorList>
    </citation>
    <scope>NUCLEOTIDE SEQUENCE</scope>
    <source>
        <strain evidence="8">MK2</strain>
    </source>
</reference>
<dbReference type="PRINTS" id="PR00069">
    <property type="entry name" value="ALDKETRDTASE"/>
</dbReference>
<dbReference type="PIRSF" id="PIRSF000097">
    <property type="entry name" value="AKR"/>
    <property type="match status" value="1"/>
</dbReference>
<dbReference type="SUPFAM" id="SSF51430">
    <property type="entry name" value="NAD(P)-linked oxidoreductase"/>
    <property type="match status" value="1"/>
</dbReference>
<protein>
    <recommendedName>
        <fullName evidence="7">NADP-dependent oxidoreductase domain-containing protein</fullName>
    </recommendedName>
</protein>
<dbReference type="PANTHER" id="PTHR43827:SF3">
    <property type="entry name" value="NADP-DEPENDENT OXIDOREDUCTASE DOMAIN-CONTAINING PROTEIN"/>
    <property type="match status" value="1"/>
</dbReference>
<dbReference type="Proteomes" id="UP000654913">
    <property type="component" value="Chromosome 2"/>
</dbReference>
<dbReference type="KEGG" id="apuu:APUU_21185A"/>
<comment type="similarity">
    <text evidence="1">Belongs to the aldo/keto reductase family.</text>
</comment>
<evidence type="ECO:0000259" key="7">
    <source>
        <dbReference type="Pfam" id="PF00248"/>
    </source>
</evidence>
<keyword evidence="9" id="KW-1185">Reference proteome</keyword>
<evidence type="ECO:0000313" key="8">
    <source>
        <dbReference type="EMBL" id="BCS20753.1"/>
    </source>
</evidence>
<feature type="binding site" evidence="5">
    <location>
        <position position="133"/>
    </location>
    <ligand>
        <name>substrate</name>
    </ligand>
</feature>
<dbReference type="FunFam" id="3.20.20.100:FF:000002">
    <property type="entry name" value="2,5-diketo-D-gluconic acid reductase A"/>
    <property type="match status" value="1"/>
</dbReference>
<dbReference type="GeneID" id="64970758"/>
<dbReference type="EMBL" id="AP024444">
    <property type="protein sequence ID" value="BCS20753.1"/>
    <property type="molecule type" value="Genomic_DNA"/>
</dbReference>
<evidence type="ECO:0000256" key="2">
    <source>
        <dbReference type="ARBA" id="ARBA00022857"/>
    </source>
</evidence>
<organism evidence="8 9">
    <name type="scientific">Aspergillus puulaauensis</name>
    <dbReference type="NCBI Taxonomy" id="1220207"/>
    <lineage>
        <taxon>Eukaryota</taxon>
        <taxon>Fungi</taxon>
        <taxon>Dikarya</taxon>
        <taxon>Ascomycota</taxon>
        <taxon>Pezizomycotina</taxon>
        <taxon>Eurotiomycetes</taxon>
        <taxon>Eurotiomycetidae</taxon>
        <taxon>Eurotiales</taxon>
        <taxon>Aspergillaceae</taxon>
        <taxon>Aspergillus</taxon>
    </lineage>
</organism>
<keyword evidence="2" id="KW-0521">NADP</keyword>
<feature type="site" description="Lowers pKa of active site Tyr" evidence="6">
    <location>
        <position position="100"/>
    </location>
</feature>
<evidence type="ECO:0000256" key="5">
    <source>
        <dbReference type="PIRSR" id="PIRSR000097-2"/>
    </source>
</evidence>